<evidence type="ECO:0000256" key="1">
    <source>
        <dbReference type="ARBA" id="ARBA00022723"/>
    </source>
</evidence>
<keyword evidence="4 5" id="KW-0694">RNA-binding</keyword>
<dbReference type="GO" id="GO:0006396">
    <property type="term" value="P:RNA processing"/>
    <property type="evidence" value="ECO:0007669"/>
    <property type="project" value="InterPro"/>
</dbReference>
<reference evidence="8" key="1">
    <citation type="submission" date="2019-09" db="EMBL/GenBank/DDBJ databases">
        <title>The Mitochondrial Proteome of the Jakobid, Andalucia godoyi, a Protist With the Most Gene-Rich and Bacteria-Like Mitochondrial Genome.</title>
        <authorList>
            <person name="Gray M.W."/>
            <person name="Burger G."/>
            <person name="Derelle R."/>
            <person name="Klimes V."/>
            <person name="Leger M."/>
            <person name="Sarrasin M."/>
            <person name="Vlcek C."/>
            <person name="Roger A.J."/>
            <person name="Elias M."/>
            <person name="Lang B.F."/>
        </authorList>
    </citation>
    <scope>NUCLEOTIDE SEQUENCE</scope>
    <source>
        <strain evidence="8">And28</strain>
    </source>
</reference>
<dbReference type="SUPFAM" id="SSF54768">
    <property type="entry name" value="dsRNA-binding domain-like"/>
    <property type="match status" value="1"/>
</dbReference>
<dbReference type="Proteomes" id="UP000799049">
    <property type="component" value="Unassembled WGS sequence"/>
</dbReference>
<dbReference type="PANTHER" id="PTHR14950">
    <property type="entry name" value="DICER-RELATED"/>
    <property type="match status" value="1"/>
</dbReference>
<gene>
    <name evidence="8" type="ORF">ANDGO_04788</name>
</gene>
<evidence type="ECO:0000259" key="7">
    <source>
        <dbReference type="PROSITE" id="PS50142"/>
    </source>
</evidence>
<evidence type="ECO:0000313" key="9">
    <source>
        <dbReference type="Proteomes" id="UP000799049"/>
    </source>
</evidence>
<sequence length="295" mass="33305">MSRIRVIRSIVYNTLPQDYLKKVDAFHQAHDLHFSDPYIRVQPFLHPSYTNHLKVDPTKVARLKSDEVAMWNAITSNQRLELVGDASLAFLVSDDLFRKHPSVEEGSLTLMRENMIKNTTLYRLASEYLHLDDLSVHCMPVKDAAHERGLNKMIADAVEALLGAIYIDQGFSVLEKFVRNHILDALYAIAAAGPSVHPIPRLQTLTLKYVKHLPDYRYVGPSPTGGSLMLGVKGSKLSSMEDQGSHEVHCFVQGELFGIGRAYNFKIAKTRAAEEAIVAFMHRHKIPDHDPLQKR</sequence>
<dbReference type="GO" id="GO:0004525">
    <property type="term" value="F:ribonuclease III activity"/>
    <property type="evidence" value="ECO:0007669"/>
    <property type="project" value="InterPro"/>
</dbReference>
<dbReference type="Pfam" id="PF14622">
    <property type="entry name" value="Ribonucleas_3_3"/>
    <property type="match status" value="1"/>
</dbReference>
<organism evidence="8 9">
    <name type="scientific">Andalucia godoyi</name>
    <name type="common">Flagellate</name>
    <dbReference type="NCBI Taxonomy" id="505711"/>
    <lineage>
        <taxon>Eukaryota</taxon>
        <taxon>Discoba</taxon>
        <taxon>Jakobida</taxon>
        <taxon>Andalucina</taxon>
        <taxon>Andaluciidae</taxon>
        <taxon>Andalucia</taxon>
    </lineage>
</organism>
<dbReference type="InterPro" id="IPR036389">
    <property type="entry name" value="RNase_III_sf"/>
</dbReference>
<dbReference type="GO" id="GO:0046872">
    <property type="term" value="F:metal ion binding"/>
    <property type="evidence" value="ECO:0007669"/>
    <property type="project" value="UniProtKB-KW"/>
</dbReference>
<dbReference type="InterPro" id="IPR014720">
    <property type="entry name" value="dsRBD_dom"/>
</dbReference>
<dbReference type="GO" id="GO:0003723">
    <property type="term" value="F:RNA binding"/>
    <property type="evidence" value="ECO:0007669"/>
    <property type="project" value="UniProtKB-UniRule"/>
</dbReference>
<evidence type="ECO:0000256" key="2">
    <source>
        <dbReference type="ARBA" id="ARBA00022801"/>
    </source>
</evidence>
<dbReference type="InterPro" id="IPR000999">
    <property type="entry name" value="RNase_III_dom"/>
</dbReference>
<dbReference type="OrthoDB" id="67027at2759"/>
<evidence type="ECO:0000256" key="4">
    <source>
        <dbReference type="ARBA" id="ARBA00022884"/>
    </source>
</evidence>
<dbReference type="EMBL" id="VRVR01000006">
    <property type="protein sequence ID" value="KAF0853006.1"/>
    <property type="molecule type" value="Genomic_DNA"/>
</dbReference>
<evidence type="ECO:0000256" key="3">
    <source>
        <dbReference type="ARBA" id="ARBA00022842"/>
    </source>
</evidence>
<dbReference type="SMART" id="SM00535">
    <property type="entry name" value="RIBOc"/>
    <property type="match status" value="1"/>
</dbReference>
<evidence type="ECO:0000313" key="8">
    <source>
        <dbReference type="EMBL" id="KAF0853006.1"/>
    </source>
</evidence>
<dbReference type="AlphaFoldDB" id="A0A8K0F171"/>
<keyword evidence="2" id="KW-0378">Hydrolase</keyword>
<feature type="domain" description="RNase III" evidence="7">
    <location>
        <begin position="23"/>
        <end position="170"/>
    </location>
</feature>
<dbReference type="SMR" id="A0A8K0F171"/>
<comment type="caution">
    <text evidence="8">The sequence shown here is derived from an EMBL/GenBank/DDBJ whole genome shotgun (WGS) entry which is preliminary data.</text>
</comment>
<feature type="domain" description="DRBM" evidence="6">
    <location>
        <begin position="197"/>
        <end position="282"/>
    </location>
</feature>
<keyword evidence="1" id="KW-0479">Metal-binding</keyword>
<dbReference type="SUPFAM" id="SSF69065">
    <property type="entry name" value="RNase III domain-like"/>
    <property type="match status" value="1"/>
</dbReference>
<proteinExistence type="predicted"/>
<evidence type="ECO:0000259" key="6">
    <source>
        <dbReference type="PROSITE" id="PS50137"/>
    </source>
</evidence>
<dbReference type="CDD" id="cd00593">
    <property type="entry name" value="RIBOc"/>
    <property type="match status" value="1"/>
</dbReference>
<accession>A0A8K0F171</accession>
<keyword evidence="9" id="KW-1185">Reference proteome</keyword>
<evidence type="ECO:0000256" key="5">
    <source>
        <dbReference type="PROSITE-ProRule" id="PRU00266"/>
    </source>
</evidence>
<dbReference type="Gene3D" id="1.10.1520.10">
    <property type="entry name" value="Ribonuclease III domain"/>
    <property type="match status" value="1"/>
</dbReference>
<name>A0A8K0F171_ANDGO</name>
<dbReference type="PROSITE" id="PS50142">
    <property type="entry name" value="RNASE_3_2"/>
    <property type="match status" value="1"/>
</dbReference>
<dbReference type="PROSITE" id="PS50137">
    <property type="entry name" value="DS_RBD"/>
    <property type="match status" value="1"/>
</dbReference>
<dbReference type="PANTHER" id="PTHR14950:SF37">
    <property type="entry name" value="ENDORIBONUCLEASE DICER"/>
    <property type="match status" value="1"/>
</dbReference>
<keyword evidence="3" id="KW-0460">Magnesium</keyword>
<protein>
    <submittedName>
        <fullName evidence="8">Mitochondrial ribonuclease III</fullName>
    </submittedName>
</protein>